<dbReference type="Gene3D" id="3.30.70.270">
    <property type="match status" value="2"/>
</dbReference>
<evidence type="ECO:0000256" key="3">
    <source>
        <dbReference type="ARBA" id="ARBA00022670"/>
    </source>
</evidence>
<evidence type="ECO:0000256" key="6">
    <source>
        <dbReference type="ARBA" id="ARBA00022722"/>
    </source>
</evidence>
<keyword evidence="3" id="KW-0645">Protease</keyword>
<dbReference type="OrthoDB" id="9908684at2759"/>
<dbReference type="InterPro" id="IPR017441">
    <property type="entry name" value="Protein_kinase_ATP_BS"/>
</dbReference>
<evidence type="ECO:0000259" key="19">
    <source>
        <dbReference type="PROSITE" id="PS50878"/>
    </source>
</evidence>
<protein>
    <recommendedName>
        <fullName evidence="1">non-specific serine/threonine protein kinase</fullName>
        <ecNumber evidence="1">2.7.11.1</ecNumber>
    </recommendedName>
</protein>
<feature type="binding site" evidence="15">
    <location>
        <position position="1187"/>
    </location>
    <ligand>
        <name>ATP</name>
        <dbReference type="ChEBI" id="CHEBI:30616"/>
    </ligand>
</feature>
<dbReference type="SUPFAM" id="SSF56112">
    <property type="entry name" value="Protein kinase-like (PK-like)"/>
    <property type="match status" value="1"/>
</dbReference>
<evidence type="ECO:0000256" key="4">
    <source>
        <dbReference type="ARBA" id="ARBA00022679"/>
    </source>
</evidence>
<evidence type="ECO:0000256" key="5">
    <source>
        <dbReference type="ARBA" id="ARBA00022695"/>
    </source>
</evidence>
<reference evidence="20 21" key="1">
    <citation type="journal article" date="2018" name="Cell">
        <title>The Chara Genome: Secondary Complexity and Implications for Plant Terrestrialization.</title>
        <authorList>
            <person name="Nishiyama T."/>
            <person name="Sakayama H."/>
            <person name="Vries J.D."/>
            <person name="Buschmann H."/>
            <person name="Saint-Marcoux D."/>
            <person name="Ullrich K.K."/>
            <person name="Haas F.B."/>
            <person name="Vanderstraeten L."/>
            <person name="Becker D."/>
            <person name="Lang D."/>
            <person name="Vosolsobe S."/>
            <person name="Rombauts S."/>
            <person name="Wilhelmsson P.K.I."/>
            <person name="Janitza P."/>
            <person name="Kern R."/>
            <person name="Heyl A."/>
            <person name="Rumpler F."/>
            <person name="Villalobos L.I.A.C."/>
            <person name="Clay J.M."/>
            <person name="Skokan R."/>
            <person name="Toyoda A."/>
            <person name="Suzuki Y."/>
            <person name="Kagoshima H."/>
            <person name="Schijlen E."/>
            <person name="Tajeshwar N."/>
            <person name="Catarino B."/>
            <person name="Hetherington A.J."/>
            <person name="Saltykova A."/>
            <person name="Bonnot C."/>
            <person name="Breuninger H."/>
            <person name="Symeonidi A."/>
            <person name="Radhakrishnan G.V."/>
            <person name="Van Nieuwerburgh F."/>
            <person name="Deforce D."/>
            <person name="Chang C."/>
            <person name="Karol K.G."/>
            <person name="Hedrich R."/>
            <person name="Ulvskov P."/>
            <person name="Glockner G."/>
            <person name="Delwiche C.F."/>
            <person name="Petrasek J."/>
            <person name="Van de Peer Y."/>
            <person name="Friml J."/>
            <person name="Beilby M."/>
            <person name="Dolan L."/>
            <person name="Kohara Y."/>
            <person name="Sugano S."/>
            <person name="Fujiyama A."/>
            <person name="Delaux P.-M."/>
            <person name="Quint M."/>
            <person name="TheiBen G."/>
            <person name="Hagemann M."/>
            <person name="Harholt J."/>
            <person name="Dunand C."/>
            <person name="Zachgo S."/>
            <person name="Langdale J."/>
            <person name="Maumus F."/>
            <person name="Straeten D.V.D."/>
            <person name="Gould S.B."/>
            <person name="Rensing S.A."/>
        </authorList>
    </citation>
    <scope>NUCLEOTIDE SEQUENCE [LARGE SCALE GENOMIC DNA]</scope>
    <source>
        <strain evidence="20 21">S276</strain>
    </source>
</reference>
<dbReference type="PROSITE" id="PS50011">
    <property type="entry name" value="PROTEIN_KINASE_DOM"/>
    <property type="match status" value="1"/>
</dbReference>
<dbReference type="Pfam" id="PF00078">
    <property type="entry name" value="RVT_1"/>
    <property type="match status" value="1"/>
</dbReference>
<dbReference type="GO" id="GO:0005524">
    <property type="term" value="F:ATP binding"/>
    <property type="evidence" value="ECO:0007669"/>
    <property type="project" value="UniProtKB-UniRule"/>
</dbReference>
<keyword evidence="12" id="KW-0695">RNA-directed DNA polymerase</keyword>
<comment type="catalytic activity">
    <reaction evidence="13">
        <text>L-threonyl-[protein] + ATP = O-phospho-L-threonyl-[protein] + ADP + H(+)</text>
        <dbReference type="Rhea" id="RHEA:46608"/>
        <dbReference type="Rhea" id="RHEA-COMP:11060"/>
        <dbReference type="Rhea" id="RHEA-COMP:11605"/>
        <dbReference type="ChEBI" id="CHEBI:15378"/>
        <dbReference type="ChEBI" id="CHEBI:30013"/>
        <dbReference type="ChEBI" id="CHEBI:30616"/>
        <dbReference type="ChEBI" id="CHEBI:61977"/>
        <dbReference type="ChEBI" id="CHEBI:456216"/>
        <dbReference type="EC" id="2.7.11.1"/>
    </reaction>
</comment>
<evidence type="ECO:0000256" key="16">
    <source>
        <dbReference type="SAM" id="MobiDB-lite"/>
    </source>
</evidence>
<keyword evidence="11 15" id="KW-0067">ATP-binding</keyword>
<dbReference type="EMBL" id="BFEA01000194">
    <property type="protein sequence ID" value="GBG74007.1"/>
    <property type="molecule type" value="Genomic_DNA"/>
</dbReference>
<keyword evidence="17" id="KW-0812">Transmembrane</keyword>
<dbReference type="GO" id="GO:0003964">
    <property type="term" value="F:RNA-directed DNA polymerase activity"/>
    <property type="evidence" value="ECO:0007669"/>
    <property type="project" value="UniProtKB-KW"/>
</dbReference>
<evidence type="ECO:0000256" key="12">
    <source>
        <dbReference type="ARBA" id="ARBA00022918"/>
    </source>
</evidence>
<dbReference type="Pfam" id="PF07714">
    <property type="entry name" value="PK_Tyr_Ser-Thr"/>
    <property type="match status" value="1"/>
</dbReference>
<dbReference type="InterPro" id="IPR000477">
    <property type="entry name" value="RT_dom"/>
</dbReference>
<feature type="domain" description="Protein kinase" evidence="18">
    <location>
        <begin position="1159"/>
        <end position="1373"/>
    </location>
</feature>
<dbReference type="GO" id="GO:0004674">
    <property type="term" value="F:protein serine/threonine kinase activity"/>
    <property type="evidence" value="ECO:0007669"/>
    <property type="project" value="UniProtKB-KW"/>
</dbReference>
<evidence type="ECO:0000256" key="11">
    <source>
        <dbReference type="ARBA" id="ARBA00022840"/>
    </source>
</evidence>
<evidence type="ECO:0000256" key="2">
    <source>
        <dbReference type="ARBA" id="ARBA00022527"/>
    </source>
</evidence>
<dbReference type="GO" id="GO:0008233">
    <property type="term" value="F:peptidase activity"/>
    <property type="evidence" value="ECO:0007669"/>
    <property type="project" value="UniProtKB-KW"/>
</dbReference>
<dbReference type="SUPFAM" id="SSF56672">
    <property type="entry name" value="DNA/RNA polymerases"/>
    <property type="match status" value="1"/>
</dbReference>
<dbReference type="InterPro" id="IPR050951">
    <property type="entry name" value="Retrovirus_Pol_polyprotein"/>
</dbReference>
<evidence type="ECO:0000313" key="20">
    <source>
        <dbReference type="EMBL" id="GBG74007.1"/>
    </source>
</evidence>
<feature type="domain" description="Reverse transcriptase" evidence="19">
    <location>
        <begin position="425"/>
        <end position="621"/>
    </location>
</feature>
<evidence type="ECO:0000256" key="13">
    <source>
        <dbReference type="ARBA" id="ARBA00047899"/>
    </source>
</evidence>
<dbReference type="Gene3D" id="1.10.510.10">
    <property type="entry name" value="Transferase(Phosphotransferase) domain 1"/>
    <property type="match status" value="1"/>
</dbReference>
<keyword evidence="2" id="KW-0723">Serine/threonine-protein kinase</keyword>
<evidence type="ECO:0000256" key="8">
    <source>
        <dbReference type="ARBA" id="ARBA00022759"/>
    </source>
</evidence>
<sequence length="1373" mass="157185">MVDLRSGKSTNPYTPEQQEKMVALVKENRERKEREKQAKLKAIADEQAAKMKELEEEMEKRKKAAEEEAAAEEEKERMRIESREGSSGAKEDKDAEMEKKISEWVANLSLGEDEEAQMYVPQEEKEAFARALAVIEEPLERQEAEKEKRLEWKLRMKREKKRRREEANRLTAEVEKVRMCRQEVQAQTDVSAKMDKMLGYLEVLSEAWLEERQANKGQDITLKAMRSGFREFVREIVTHIGGEVRQLRDNVGKYCEGAIEGAKAIAAVEGEGRPRKEPVKLKFPDAYGGKKEENFDNWEASVNSYIYLPHILTEEQVLVAFQALKDEAANNALAHCCLSAPAFARLVKKEQLEEQVFVVYVRPATEGKEEISSTDPTIAKLLEEFKDLTESPTGVVSRPIQHRIEIEPGSRTPKGAIYMMLDELLEKGWIRPSSSPFGAPVLFVPKKEGELRMCIDYRGLNVITVKNVEPLPRIDDLLDRVQGCKYFTKIDLKSGYHQIEVHPDDQYKTAFRTRYGHYEFIVMPFGLTNAPATFQRCMNDLFRPWLDRFVIVYLDDILIFSKTLQEHQGQKCEWAKTQVLYLGHVLDGDGIKPEDSKIAAIRDWATPRTLTELRSFLGLHNYYRKFVRNFSTIAGPLRRLLKKEAIWQWDKDCTSALKKLKCALIEYPVLKVADPSLPFVVTTDASQYGIGAVLQQDDDNGYRPVEFMSARMPCEKVATFTYERELYALRQALDHWKHYLLGRHFKVYSDHKTLRWLKTRAKMTPKLTRWAAEIDQFDFELKPVKGKYNVVADALSRRSDYFGAVVHYLDIGRDLQEKVKQAYAQDPIYSDLLKRVREAPETEPDYRTTDGLLFEKTNVFDRLCLPNSEEICSLILGECHDTEGHFGWQKTLANLMRAYIWPGMKNDCVDGQLNCLTGSGMKSAQDCAEVLSSLSGWCYPGLCEAWQLLDVDSCYCLKPITVGLQFNQKYQDMNKTLVIQNFTIEITQQLNLTTGHVEITKQGDEVSMIVFQLLPLRPKILFSSNVSGNFVVNLSTLRWPRDYFKSSEFEEIRAALWKHKLSFPSLGQYTLVHARNGELHPGPPPRSLFTKLGPTGLVIVLIVSLSLLLIAVSMVVYITGQARCSGKIFRKSAGVSESYRYRFVQKFTLREMQKATDEFNGSNIVGEGSYGKVYKGRLSSGAEVAIKRADPERRSGTYEFQNEVKLLSRVRHRHLVRLIGYCKTNAEQILVYEFMAGGSLRKHLEAADVPPIDWQQRLKIAIDAAKGLYYLHVAASPPIIHRDIKPGNILLDKDMTAKVADFGMSRDIEMSETHVTTRLAGTFGYWDPLYLHTHHLTTKSDVYSFGVVLMELITGKSPRQLAEEEEEQLSQWV</sequence>
<dbReference type="FunFam" id="3.30.200.20:FF:000039">
    <property type="entry name" value="receptor-like protein kinase FERONIA"/>
    <property type="match status" value="1"/>
</dbReference>
<keyword evidence="7 15" id="KW-0547">Nucleotide-binding</keyword>
<evidence type="ECO:0000256" key="10">
    <source>
        <dbReference type="ARBA" id="ARBA00022801"/>
    </source>
</evidence>
<dbReference type="STRING" id="69332.A0A388KVD6"/>
<keyword evidence="21" id="KW-1185">Reference proteome</keyword>
<dbReference type="Gene3D" id="3.30.200.20">
    <property type="entry name" value="Phosphorylase Kinase, domain 1"/>
    <property type="match status" value="1"/>
</dbReference>
<dbReference type="InterPro" id="IPR041588">
    <property type="entry name" value="Integrase_H2C2"/>
</dbReference>
<dbReference type="InterPro" id="IPR001245">
    <property type="entry name" value="Ser-Thr/Tyr_kinase_cat_dom"/>
</dbReference>
<dbReference type="PROSITE" id="PS00107">
    <property type="entry name" value="PROTEIN_KINASE_ATP"/>
    <property type="match status" value="1"/>
</dbReference>
<dbReference type="GO" id="GO:0004519">
    <property type="term" value="F:endonuclease activity"/>
    <property type="evidence" value="ECO:0007669"/>
    <property type="project" value="UniProtKB-KW"/>
</dbReference>
<keyword evidence="8" id="KW-0255">Endonuclease</keyword>
<dbReference type="PANTHER" id="PTHR37984:SF5">
    <property type="entry name" value="PROTEIN NYNRIN-LIKE"/>
    <property type="match status" value="1"/>
</dbReference>
<dbReference type="CDD" id="cd01647">
    <property type="entry name" value="RT_LTR"/>
    <property type="match status" value="1"/>
</dbReference>
<dbReference type="Proteomes" id="UP000265515">
    <property type="component" value="Unassembled WGS sequence"/>
</dbReference>
<evidence type="ECO:0000256" key="14">
    <source>
        <dbReference type="ARBA" id="ARBA00048679"/>
    </source>
</evidence>
<feature type="transmembrane region" description="Helical" evidence="17">
    <location>
        <begin position="1096"/>
        <end position="1120"/>
    </location>
</feature>
<keyword evidence="4" id="KW-0808">Transferase</keyword>
<dbReference type="Gramene" id="GBG74007">
    <property type="protein sequence ID" value="GBG74007"/>
    <property type="gene ID" value="CBR_g17717"/>
</dbReference>
<dbReference type="InterPro" id="IPR000719">
    <property type="entry name" value="Prot_kinase_dom"/>
</dbReference>
<keyword evidence="10" id="KW-0378">Hydrolase</keyword>
<gene>
    <name evidence="20" type="ORF">CBR_g17717</name>
</gene>
<evidence type="ECO:0000256" key="15">
    <source>
        <dbReference type="PROSITE-ProRule" id="PRU10141"/>
    </source>
</evidence>
<keyword evidence="5" id="KW-0548">Nucleotidyltransferase</keyword>
<dbReference type="CDD" id="cd09274">
    <property type="entry name" value="RNase_HI_RT_Ty3"/>
    <property type="match status" value="1"/>
</dbReference>
<dbReference type="Pfam" id="PF17921">
    <property type="entry name" value="Integrase_H2C2"/>
    <property type="match status" value="1"/>
</dbReference>
<dbReference type="PROSITE" id="PS00108">
    <property type="entry name" value="PROTEIN_KINASE_ST"/>
    <property type="match status" value="1"/>
</dbReference>
<keyword evidence="17" id="KW-1133">Transmembrane helix</keyword>
<dbReference type="PANTHER" id="PTHR37984">
    <property type="entry name" value="PROTEIN CBG26694"/>
    <property type="match status" value="1"/>
</dbReference>
<dbReference type="Pfam" id="PF17917">
    <property type="entry name" value="RT_RNaseH"/>
    <property type="match status" value="1"/>
</dbReference>
<dbReference type="InterPro" id="IPR043502">
    <property type="entry name" value="DNA/RNA_pol_sf"/>
</dbReference>
<name>A0A388KVD6_CHABU</name>
<dbReference type="GO" id="GO:0006508">
    <property type="term" value="P:proteolysis"/>
    <property type="evidence" value="ECO:0007669"/>
    <property type="project" value="UniProtKB-KW"/>
</dbReference>
<dbReference type="Gene3D" id="1.10.340.70">
    <property type="match status" value="1"/>
</dbReference>
<comment type="caution">
    <text evidence="20">The sequence shown here is derived from an EMBL/GenBank/DDBJ whole genome shotgun (WGS) entry which is preliminary data.</text>
</comment>
<dbReference type="InterPro" id="IPR041373">
    <property type="entry name" value="RT_RNaseH"/>
</dbReference>
<evidence type="ECO:0000256" key="17">
    <source>
        <dbReference type="SAM" id="Phobius"/>
    </source>
</evidence>
<feature type="region of interest" description="Disordered" evidence="16">
    <location>
        <begin position="1"/>
        <end position="20"/>
    </location>
</feature>
<dbReference type="InterPro" id="IPR008271">
    <property type="entry name" value="Ser/Thr_kinase_AS"/>
</dbReference>
<comment type="catalytic activity">
    <reaction evidence="14">
        <text>L-seryl-[protein] + ATP = O-phospho-L-seryl-[protein] + ADP + H(+)</text>
        <dbReference type="Rhea" id="RHEA:17989"/>
        <dbReference type="Rhea" id="RHEA-COMP:9863"/>
        <dbReference type="Rhea" id="RHEA-COMP:11604"/>
        <dbReference type="ChEBI" id="CHEBI:15378"/>
        <dbReference type="ChEBI" id="CHEBI:29999"/>
        <dbReference type="ChEBI" id="CHEBI:30616"/>
        <dbReference type="ChEBI" id="CHEBI:83421"/>
        <dbReference type="ChEBI" id="CHEBI:456216"/>
        <dbReference type="EC" id="2.7.11.1"/>
    </reaction>
</comment>
<proteinExistence type="predicted"/>
<dbReference type="FunFam" id="3.30.70.270:FF:000026">
    <property type="entry name" value="Transposon Ty3-G Gag-Pol polyprotein"/>
    <property type="match status" value="1"/>
</dbReference>
<evidence type="ECO:0000256" key="9">
    <source>
        <dbReference type="ARBA" id="ARBA00022777"/>
    </source>
</evidence>
<dbReference type="InterPro" id="IPR043128">
    <property type="entry name" value="Rev_trsase/Diguanyl_cyclase"/>
</dbReference>
<dbReference type="InterPro" id="IPR011009">
    <property type="entry name" value="Kinase-like_dom_sf"/>
</dbReference>
<feature type="region of interest" description="Disordered" evidence="16">
    <location>
        <begin position="51"/>
        <end position="97"/>
    </location>
</feature>
<evidence type="ECO:0000256" key="7">
    <source>
        <dbReference type="ARBA" id="ARBA00022741"/>
    </source>
</evidence>
<dbReference type="Gene3D" id="3.10.10.10">
    <property type="entry name" value="HIV Type 1 Reverse Transcriptase, subunit A, domain 1"/>
    <property type="match status" value="1"/>
</dbReference>
<feature type="compositionally biased region" description="Polar residues" evidence="16">
    <location>
        <begin position="7"/>
        <end position="16"/>
    </location>
</feature>
<dbReference type="SMART" id="SM00220">
    <property type="entry name" value="S_TKc"/>
    <property type="match status" value="1"/>
</dbReference>
<dbReference type="FunFam" id="1.10.510.10:FF:001023">
    <property type="entry name" value="Os07g0541700 protein"/>
    <property type="match status" value="1"/>
</dbReference>
<accession>A0A388KVD6</accession>
<keyword evidence="6" id="KW-0540">Nuclease</keyword>
<dbReference type="PROSITE" id="PS50878">
    <property type="entry name" value="RT_POL"/>
    <property type="match status" value="1"/>
</dbReference>
<keyword evidence="9" id="KW-0418">Kinase</keyword>
<evidence type="ECO:0000259" key="18">
    <source>
        <dbReference type="PROSITE" id="PS50011"/>
    </source>
</evidence>
<evidence type="ECO:0000313" key="21">
    <source>
        <dbReference type="Proteomes" id="UP000265515"/>
    </source>
</evidence>
<evidence type="ECO:0000256" key="1">
    <source>
        <dbReference type="ARBA" id="ARBA00012513"/>
    </source>
</evidence>
<organism evidence="20 21">
    <name type="scientific">Chara braunii</name>
    <name type="common">Braun's stonewort</name>
    <dbReference type="NCBI Taxonomy" id="69332"/>
    <lineage>
        <taxon>Eukaryota</taxon>
        <taxon>Viridiplantae</taxon>
        <taxon>Streptophyta</taxon>
        <taxon>Charophyceae</taxon>
        <taxon>Charales</taxon>
        <taxon>Characeae</taxon>
        <taxon>Chara</taxon>
    </lineage>
</organism>
<dbReference type="EC" id="2.7.11.1" evidence="1"/>
<dbReference type="FunFam" id="3.10.10.10:FF:000007">
    <property type="entry name" value="Retrovirus-related Pol polyprotein from transposon 17.6-like Protein"/>
    <property type="match status" value="1"/>
</dbReference>
<keyword evidence="17" id="KW-0472">Membrane</keyword>